<dbReference type="RefSeq" id="WP_005359878.1">
    <property type="nucleotide sequence ID" value="NZ_DS264269.1"/>
</dbReference>
<evidence type="ECO:0000256" key="4">
    <source>
        <dbReference type="ARBA" id="ARBA00022475"/>
    </source>
</evidence>
<accession>A5Z622</accession>
<dbReference type="CDD" id="cd06261">
    <property type="entry name" value="TM_PBP2"/>
    <property type="match status" value="1"/>
</dbReference>
<dbReference type="GO" id="GO:0006865">
    <property type="term" value="P:amino acid transport"/>
    <property type="evidence" value="ECO:0007669"/>
    <property type="project" value="UniProtKB-KW"/>
</dbReference>
<dbReference type="GO" id="GO:0022857">
    <property type="term" value="F:transmembrane transporter activity"/>
    <property type="evidence" value="ECO:0007669"/>
    <property type="project" value="InterPro"/>
</dbReference>
<comment type="caution">
    <text evidence="11">The sequence shown here is derived from an EMBL/GenBank/DDBJ whole genome shotgun (WGS) entry which is preliminary data.</text>
</comment>
<evidence type="ECO:0000256" key="8">
    <source>
        <dbReference type="ARBA" id="ARBA00023136"/>
    </source>
</evidence>
<gene>
    <name evidence="11" type="ORF">EUBVEN_01154</name>
</gene>
<evidence type="ECO:0000256" key="1">
    <source>
        <dbReference type="ARBA" id="ARBA00004651"/>
    </source>
</evidence>
<dbReference type="PANTHER" id="PTHR30614">
    <property type="entry name" value="MEMBRANE COMPONENT OF AMINO ACID ABC TRANSPORTER"/>
    <property type="match status" value="1"/>
</dbReference>
<evidence type="ECO:0000256" key="3">
    <source>
        <dbReference type="ARBA" id="ARBA00022448"/>
    </source>
</evidence>
<keyword evidence="4" id="KW-1003">Cell membrane</keyword>
<proteinExistence type="inferred from homology"/>
<dbReference type="EMBL" id="AAVL02000032">
    <property type="protein sequence ID" value="EDM51589.1"/>
    <property type="molecule type" value="Genomic_DNA"/>
</dbReference>
<evidence type="ECO:0000256" key="5">
    <source>
        <dbReference type="ARBA" id="ARBA00022692"/>
    </source>
</evidence>
<dbReference type="InterPro" id="IPR035906">
    <property type="entry name" value="MetI-like_sf"/>
</dbReference>
<name>A5Z622_9FIRM</name>
<sequence length="219" mass="24489">MDFNFINEHIPLYVEAAKLTLIMAFWGILLAIVVGLIVSLIRYFKVPVLDKIVGFYIELSRNTPLLIQLFFLYFGLPKVGIVLTSEQCGVIGLAFLGGSYMAEAFRSGLDNVESIQIQSALSLGMKKSQTFRYVILPQAVSNSIPAFCANIIFLIKETSVFSAVALADLMFITKDLIGIYYKTDEALFMLVIAYLIILLPISLICSLVERRVRYAEYGD</sequence>
<comment type="subcellular location">
    <subcellularLocation>
        <location evidence="1 9">Cell membrane</location>
        <topology evidence="1 9">Multi-pass membrane protein</topology>
    </subcellularLocation>
</comment>
<dbReference type="STRING" id="411463.EUBVEN_01154"/>
<dbReference type="InterPro" id="IPR000515">
    <property type="entry name" value="MetI-like"/>
</dbReference>
<evidence type="ECO:0000256" key="2">
    <source>
        <dbReference type="ARBA" id="ARBA00010072"/>
    </source>
</evidence>
<reference evidence="11 12" key="1">
    <citation type="submission" date="2007-03" db="EMBL/GenBank/DDBJ databases">
        <authorList>
            <person name="Fulton L."/>
            <person name="Clifton S."/>
            <person name="Fulton B."/>
            <person name="Xu J."/>
            <person name="Minx P."/>
            <person name="Pepin K.H."/>
            <person name="Johnson M."/>
            <person name="Thiruvilangam P."/>
            <person name="Bhonagiri V."/>
            <person name="Nash W.E."/>
            <person name="Mardis E.R."/>
            <person name="Wilson R.K."/>
        </authorList>
    </citation>
    <scope>NUCLEOTIDE SEQUENCE [LARGE SCALE GENOMIC DNA]</scope>
    <source>
        <strain evidence="11 12">ATCC 27560</strain>
    </source>
</reference>
<reference evidence="11 12" key="2">
    <citation type="submission" date="2007-04" db="EMBL/GenBank/DDBJ databases">
        <title>Draft genome sequence of Eubacterium ventriosum (ATCC 27560).</title>
        <authorList>
            <person name="Sudarsanam P."/>
            <person name="Ley R."/>
            <person name="Guruge J."/>
            <person name="Turnbaugh P.J."/>
            <person name="Mahowald M."/>
            <person name="Liep D."/>
            <person name="Gordon J."/>
        </authorList>
    </citation>
    <scope>NUCLEOTIDE SEQUENCE [LARGE SCALE GENOMIC DNA]</scope>
    <source>
        <strain evidence="11 12">ATCC 27560</strain>
    </source>
</reference>
<evidence type="ECO:0000256" key="7">
    <source>
        <dbReference type="ARBA" id="ARBA00022989"/>
    </source>
</evidence>
<keyword evidence="7 9" id="KW-1133">Transmembrane helix</keyword>
<dbReference type="eggNOG" id="COG0765">
    <property type="taxonomic scope" value="Bacteria"/>
</dbReference>
<keyword evidence="5 9" id="KW-0812">Transmembrane</keyword>
<keyword evidence="6" id="KW-0029">Amino-acid transport</keyword>
<organism evidence="11 12">
    <name type="scientific">Eubacterium ventriosum ATCC 27560</name>
    <dbReference type="NCBI Taxonomy" id="411463"/>
    <lineage>
        <taxon>Bacteria</taxon>
        <taxon>Bacillati</taxon>
        <taxon>Bacillota</taxon>
        <taxon>Clostridia</taxon>
        <taxon>Eubacteriales</taxon>
        <taxon>Eubacteriaceae</taxon>
        <taxon>Eubacterium</taxon>
    </lineage>
</organism>
<dbReference type="InterPro" id="IPR010065">
    <property type="entry name" value="AA_ABC_transptr_permease_3TM"/>
</dbReference>
<dbReference type="GO" id="GO:0043190">
    <property type="term" value="C:ATP-binding cassette (ABC) transporter complex"/>
    <property type="evidence" value="ECO:0007669"/>
    <property type="project" value="InterPro"/>
</dbReference>
<dbReference type="Gene3D" id="1.10.3720.10">
    <property type="entry name" value="MetI-like"/>
    <property type="match status" value="1"/>
</dbReference>
<evidence type="ECO:0000313" key="11">
    <source>
        <dbReference type="EMBL" id="EDM51589.1"/>
    </source>
</evidence>
<keyword evidence="8 9" id="KW-0472">Membrane</keyword>
<dbReference type="NCBIfam" id="TIGR01726">
    <property type="entry name" value="HEQRo_perm_3TM"/>
    <property type="match status" value="1"/>
</dbReference>
<feature type="transmembrane region" description="Helical" evidence="9">
    <location>
        <begin position="187"/>
        <end position="208"/>
    </location>
</feature>
<evidence type="ECO:0000256" key="9">
    <source>
        <dbReference type="RuleBase" id="RU363032"/>
    </source>
</evidence>
<evidence type="ECO:0000259" key="10">
    <source>
        <dbReference type="PROSITE" id="PS50928"/>
    </source>
</evidence>
<evidence type="ECO:0000313" key="12">
    <source>
        <dbReference type="Proteomes" id="UP000006000"/>
    </source>
</evidence>
<dbReference type="Pfam" id="PF00528">
    <property type="entry name" value="BPD_transp_1"/>
    <property type="match status" value="1"/>
</dbReference>
<comment type="similarity">
    <text evidence="2">Belongs to the binding-protein-dependent transport system permease family. HisMQ subfamily.</text>
</comment>
<keyword evidence="3 9" id="KW-0813">Transport</keyword>
<evidence type="ECO:0000256" key="6">
    <source>
        <dbReference type="ARBA" id="ARBA00022970"/>
    </source>
</evidence>
<feature type="transmembrane region" description="Helical" evidence="9">
    <location>
        <begin position="131"/>
        <end position="153"/>
    </location>
</feature>
<dbReference type="HOGENOM" id="CLU_019602_1_0_9"/>
<dbReference type="InterPro" id="IPR043429">
    <property type="entry name" value="ArtM/GltK/GlnP/TcyL/YhdX-like"/>
</dbReference>
<dbReference type="PANTHER" id="PTHR30614:SF37">
    <property type="entry name" value="AMINO-ACID ABC TRANSPORTER PERMEASE PROTEIN YHDX-RELATED"/>
    <property type="match status" value="1"/>
</dbReference>
<protein>
    <submittedName>
        <fullName evidence="11">ABC transporter, permease protein</fullName>
    </submittedName>
</protein>
<dbReference type="Proteomes" id="UP000006000">
    <property type="component" value="Unassembled WGS sequence"/>
</dbReference>
<dbReference type="AlphaFoldDB" id="A5Z622"/>
<feature type="transmembrane region" description="Helical" evidence="9">
    <location>
        <begin position="20"/>
        <end position="44"/>
    </location>
</feature>
<dbReference type="OrthoDB" id="9787841at2"/>
<feature type="domain" description="ABC transmembrane type-1" evidence="10">
    <location>
        <begin position="17"/>
        <end position="209"/>
    </location>
</feature>
<dbReference type="SUPFAM" id="SSF161098">
    <property type="entry name" value="MetI-like"/>
    <property type="match status" value="1"/>
</dbReference>
<dbReference type="PROSITE" id="PS50928">
    <property type="entry name" value="ABC_TM1"/>
    <property type="match status" value="1"/>
</dbReference>